<evidence type="ECO:0000313" key="2">
    <source>
        <dbReference type="Proteomes" id="UP000031338"/>
    </source>
</evidence>
<proteinExistence type="predicted"/>
<dbReference type="RefSeq" id="WP_007015749.1">
    <property type="nucleotide sequence ID" value="NZ_JBNNWK010000035.1"/>
</dbReference>
<protein>
    <recommendedName>
        <fullName evidence="3">Tetratricopeptide repeat protein</fullName>
    </recommendedName>
</protein>
<dbReference type="PATRIC" id="fig|48936.3.peg.214"/>
<sequence>MVALSRTEDQLAAALKVVEESDASVIEKAEMLMEIAMGLQQRPKEADDLLAAIELYEQAIHQCGDQDALLTARIRARMATALMAIPSEIAAPIEQARDLLKQATPVLAEGGSGEEVAEAEMNLGLALQTLAGAGMARITDAISAYQRSLRTFNKLRHPREYAILNNNLATAFLSVPITSESGKISEALAVQSFEEGLSAVNLIDQPMEYAMLQNNLGNALQYASSSHRVENGFRALEAYDEALKVRQRDNTPLEYANTIANKANCLCNLPDDPEDGEAGNPRNIAQAIKLLREAREIFAASGAQDRAESAAQTIIELEMAVRGEPSRANGGF</sequence>
<reference evidence="1 2" key="1">
    <citation type="submission" date="2014-10" db="EMBL/GenBank/DDBJ databases">
        <title>Draft genome sequence of Novosphingobium subterraneum DSM 12447.</title>
        <authorList>
            <person name="Gan H.M."/>
            <person name="Gan H.Y."/>
            <person name="Savka M.A."/>
        </authorList>
    </citation>
    <scope>NUCLEOTIDE SEQUENCE [LARGE SCALE GENOMIC DNA]</scope>
    <source>
        <strain evidence="1 2">DSM 12447</strain>
    </source>
</reference>
<organism evidence="1 2">
    <name type="scientific">Novosphingobium subterraneum</name>
    <dbReference type="NCBI Taxonomy" id="48936"/>
    <lineage>
        <taxon>Bacteria</taxon>
        <taxon>Pseudomonadati</taxon>
        <taxon>Pseudomonadota</taxon>
        <taxon>Alphaproteobacteria</taxon>
        <taxon>Sphingomonadales</taxon>
        <taxon>Sphingomonadaceae</taxon>
        <taxon>Novosphingobium</taxon>
    </lineage>
</organism>
<dbReference type="InterPro" id="IPR011990">
    <property type="entry name" value="TPR-like_helical_dom_sf"/>
</dbReference>
<accession>A0A0B9A2D5</accession>
<name>A0A0B9A2D5_9SPHN</name>
<dbReference type="STRING" id="48936.NJ75_00210"/>
<gene>
    <name evidence="1" type="ORF">NJ75_00210</name>
</gene>
<dbReference type="AlphaFoldDB" id="A0A0B9A2D5"/>
<dbReference type="EMBL" id="JRVC01000001">
    <property type="protein sequence ID" value="KHS49507.1"/>
    <property type="molecule type" value="Genomic_DNA"/>
</dbReference>
<keyword evidence="2" id="KW-1185">Reference proteome</keyword>
<dbReference type="SUPFAM" id="SSF48452">
    <property type="entry name" value="TPR-like"/>
    <property type="match status" value="1"/>
</dbReference>
<dbReference type="Proteomes" id="UP000031338">
    <property type="component" value="Unassembled WGS sequence"/>
</dbReference>
<dbReference type="Gene3D" id="1.25.40.10">
    <property type="entry name" value="Tetratricopeptide repeat domain"/>
    <property type="match status" value="1"/>
</dbReference>
<comment type="caution">
    <text evidence="1">The sequence shown here is derived from an EMBL/GenBank/DDBJ whole genome shotgun (WGS) entry which is preliminary data.</text>
</comment>
<evidence type="ECO:0000313" key="1">
    <source>
        <dbReference type="EMBL" id="KHS49507.1"/>
    </source>
</evidence>
<evidence type="ECO:0008006" key="3">
    <source>
        <dbReference type="Google" id="ProtNLM"/>
    </source>
</evidence>